<dbReference type="GO" id="GO:0015888">
    <property type="term" value="P:thiamine transport"/>
    <property type="evidence" value="ECO:0007669"/>
    <property type="project" value="TreeGrafter"/>
</dbReference>
<reference evidence="2 3" key="1">
    <citation type="submission" date="2020-02" db="EMBL/GenBank/DDBJ databases">
        <authorList>
            <person name="Li X.-J."/>
            <person name="Feng X.-M."/>
        </authorList>
    </citation>
    <scope>NUCLEOTIDE SEQUENCE [LARGE SCALE GENOMIC DNA]</scope>
    <source>
        <strain evidence="2 3">CGMCC 4.7225</strain>
    </source>
</reference>
<dbReference type="PANTHER" id="PTHR30006">
    <property type="entry name" value="THIAMINE-BINDING PERIPLASMIC PROTEIN-RELATED"/>
    <property type="match status" value="1"/>
</dbReference>
<dbReference type="Gene3D" id="3.40.190.10">
    <property type="entry name" value="Periplasmic binding protein-like II"/>
    <property type="match status" value="2"/>
</dbReference>
<organism evidence="2 3">
    <name type="scientific">Phytoactinopolyspora alkaliphila</name>
    <dbReference type="NCBI Taxonomy" id="1783498"/>
    <lineage>
        <taxon>Bacteria</taxon>
        <taxon>Bacillati</taxon>
        <taxon>Actinomycetota</taxon>
        <taxon>Actinomycetes</taxon>
        <taxon>Jiangellales</taxon>
        <taxon>Jiangellaceae</taxon>
        <taxon>Phytoactinopolyspora</taxon>
    </lineage>
</organism>
<dbReference type="Proteomes" id="UP000469185">
    <property type="component" value="Unassembled WGS sequence"/>
</dbReference>
<dbReference type="SUPFAM" id="SSF53850">
    <property type="entry name" value="Periplasmic binding protein-like II"/>
    <property type="match status" value="1"/>
</dbReference>
<keyword evidence="3" id="KW-1185">Reference proteome</keyword>
<sequence length="340" mass="35966">MINKGVVTVSLAGAVMVMTACSGGGGDDIVISYNTPDEWANWGAVLEEFTSATGIAAPNDPKNSGQTLAALESEAAAPAADVAYYGIVFGMEAQAKGLVAPFESDALSEIPDDLKADDGSWFTVHQGAIAFLVNTDAIGDAPVPQCWEDLTDPAYANMVGFLDPASAAVGYSVMAAVNYALGGDENSWDPGITWASTMRQQGLALPTQTATSAVQQGEIPILIDADFNGYKLANIDDAPVEVVLPCEGTLAVPYVMSLVDGGPNEENGRELLEFVLSDEAQQLFAEYYLRPVRDVEVPADVAEAMVPAEEYEERVQARDFNALNSAMDDFLGRWSAEVMG</sequence>
<gene>
    <name evidence="2" type="ORF">G1H11_00095</name>
</gene>
<dbReference type="PROSITE" id="PS51257">
    <property type="entry name" value="PROKAR_LIPOPROTEIN"/>
    <property type="match status" value="1"/>
</dbReference>
<dbReference type="RefSeq" id="WP_163814918.1">
    <property type="nucleotide sequence ID" value="NZ_JAAGOB010000001.1"/>
</dbReference>
<accession>A0A6N9YFH7</accession>
<proteinExistence type="predicted"/>
<evidence type="ECO:0000313" key="3">
    <source>
        <dbReference type="Proteomes" id="UP000469185"/>
    </source>
</evidence>
<evidence type="ECO:0000256" key="1">
    <source>
        <dbReference type="ARBA" id="ARBA00022729"/>
    </source>
</evidence>
<name>A0A6N9YFH7_9ACTN</name>
<dbReference type="PANTHER" id="PTHR30006:SF2">
    <property type="entry name" value="ABC TRANSPORTER SUBSTRATE-BINDING PROTEIN"/>
    <property type="match status" value="1"/>
</dbReference>
<evidence type="ECO:0000313" key="2">
    <source>
        <dbReference type="EMBL" id="NED93712.1"/>
    </source>
</evidence>
<dbReference type="GO" id="GO:0030976">
    <property type="term" value="F:thiamine pyrophosphate binding"/>
    <property type="evidence" value="ECO:0007669"/>
    <property type="project" value="TreeGrafter"/>
</dbReference>
<dbReference type="GO" id="GO:0030975">
    <property type="term" value="F:thiamine binding"/>
    <property type="evidence" value="ECO:0007669"/>
    <property type="project" value="TreeGrafter"/>
</dbReference>
<dbReference type="EMBL" id="JAAGOB010000001">
    <property type="protein sequence ID" value="NED93712.1"/>
    <property type="molecule type" value="Genomic_DNA"/>
</dbReference>
<comment type="caution">
    <text evidence="2">The sequence shown here is derived from an EMBL/GenBank/DDBJ whole genome shotgun (WGS) entry which is preliminary data.</text>
</comment>
<keyword evidence="1" id="KW-0732">Signal</keyword>
<dbReference type="GO" id="GO:0030288">
    <property type="term" value="C:outer membrane-bounded periplasmic space"/>
    <property type="evidence" value="ECO:0007669"/>
    <property type="project" value="TreeGrafter"/>
</dbReference>
<dbReference type="Pfam" id="PF13343">
    <property type="entry name" value="SBP_bac_6"/>
    <property type="match status" value="1"/>
</dbReference>
<protein>
    <submittedName>
        <fullName evidence="2">Extracellular solute-binding protein</fullName>
    </submittedName>
</protein>
<dbReference type="AlphaFoldDB" id="A0A6N9YFH7"/>